<evidence type="ECO:0000256" key="6">
    <source>
        <dbReference type="ARBA" id="ARBA00022771"/>
    </source>
</evidence>
<feature type="domain" description="RING-type" evidence="12">
    <location>
        <begin position="149"/>
        <end position="461"/>
    </location>
</feature>
<dbReference type="SUPFAM" id="SSF57850">
    <property type="entry name" value="RING/U-box"/>
    <property type="match status" value="2"/>
</dbReference>
<dbReference type="GO" id="GO:0016567">
    <property type="term" value="P:protein ubiquitination"/>
    <property type="evidence" value="ECO:0007669"/>
    <property type="project" value="InterPro"/>
</dbReference>
<evidence type="ECO:0000256" key="8">
    <source>
        <dbReference type="ARBA" id="ARBA00022833"/>
    </source>
</evidence>
<protein>
    <recommendedName>
        <fullName evidence="2">RBR-type E3 ubiquitin transferase</fullName>
        <ecNumber evidence="2">2.3.2.31</ecNumber>
    </recommendedName>
</protein>
<dbReference type="InterPro" id="IPR017907">
    <property type="entry name" value="Znf_RING_CS"/>
</dbReference>
<evidence type="ECO:0000256" key="10">
    <source>
        <dbReference type="SAM" id="MobiDB-lite"/>
    </source>
</evidence>
<dbReference type="Gene3D" id="1.20.120.1750">
    <property type="match status" value="1"/>
</dbReference>
<dbReference type="InterPro" id="IPR044066">
    <property type="entry name" value="TRIAD_supradom"/>
</dbReference>
<dbReference type="PROSITE" id="PS00518">
    <property type="entry name" value="ZF_RING_1"/>
    <property type="match status" value="1"/>
</dbReference>
<reference evidence="13 14" key="1">
    <citation type="submission" date="2016-08" db="EMBL/GenBank/DDBJ databases">
        <title>Whole genome shotgun sequence of Pichia membranifaciens KS47-1.</title>
        <authorList>
            <person name="Konishi M."/>
            <person name="Ishida M."/>
            <person name="Arakawa T."/>
            <person name="Kato Y."/>
            <person name="Horiuchi J."/>
        </authorList>
    </citation>
    <scope>NUCLEOTIDE SEQUENCE [LARGE SCALE GENOMIC DNA]</scope>
    <source>
        <strain evidence="13 14">KS47-1</strain>
    </source>
</reference>
<dbReference type="InterPro" id="IPR001841">
    <property type="entry name" value="Znf_RING"/>
</dbReference>
<feature type="region of interest" description="Disordered" evidence="10">
    <location>
        <begin position="1"/>
        <end position="26"/>
    </location>
</feature>
<dbReference type="Pfam" id="PF01485">
    <property type="entry name" value="IBR"/>
    <property type="match status" value="1"/>
</dbReference>
<keyword evidence="4" id="KW-0479">Metal-binding</keyword>
<evidence type="ECO:0000256" key="5">
    <source>
        <dbReference type="ARBA" id="ARBA00022737"/>
    </source>
</evidence>
<dbReference type="EMBL" id="BDGI01000042">
    <property type="protein sequence ID" value="GAV27636.1"/>
    <property type="molecule type" value="Genomic_DNA"/>
</dbReference>
<comment type="caution">
    <text evidence="13">The sequence shown here is derived from an EMBL/GenBank/DDBJ whole genome shotgun (WGS) entry which is preliminary data.</text>
</comment>
<evidence type="ECO:0000256" key="2">
    <source>
        <dbReference type="ARBA" id="ARBA00012251"/>
    </source>
</evidence>
<evidence type="ECO:0000256" key="1">
    <source>
        <dbReference type="ARBA" id="ARBA00001798"/>
    </source>
</evidence>
<dbReference type="OrthoDB" id="10009520at2759"/>
<sequence>MSDSEEYEGSYEYDNSDEGSSLEFSDVDYGDDNSLNELEHEDTHAKVMFSFPTSTTSSGIPTHRMKYQALCIDEIQKCIEQKVKELSDLLQLDIGKCLVLLLTYGWNEHKLLDDYVNCKEQSNLLLEHGIYDKAFPSNLNCLLTKETGEEVICSICCCSPEPSEPMSFFSLFGCRHKFCTDCYSHYIQTKNEGSQVIIDCPFSDPKCTLKVTTLELNVLSDFIEESIKQPKENITQAKLISEDEIKQLYNLSSDEEQFDSNGNVINQFDDDKEENEREVTSINDIVYDFHKAMLKREREELDSKRNRTILSKYWYNVSNQYCMTQVKRFKHCPYPDCESVVEFLGFDSDNIASIEEQISLLLIPLVRCGRKHQFCFACMEVSHAPCPCKVVEKWKQKCEDDSETLNWIQSNTKDCPKCHSIIEKNGGCNHMSCTACNYQFCWLCLGDWSSHTNNYRCDQYKGNDSLDGDSVRASLERYMFYFDHFNNQRISHDKDREILEKFESRIRELQIKAGVSWIETVFYKECVTALLECRQILKWSYAFLFYVPKCRGKQLVEAAQWQLSDKVERLSKLFADTPASEVLACKKSFLYIKSSMIVAQEKFLETCIDIFADPTTMISFKRRLNIT</sequence>
<dbReference type="Proteomes" id="UP000186136">
    <property type="component" value="Unassembled WGS sequence"/>
</dbReference>
<evidence type="ECO:0000259" key="11">
    <source>
        <dbReference type="PROSITE" id="PS50089"/>
    </source>
</evidence>
<evidence type="ECO:0000256" key="9">
    <source>
        <dbReference type="PROSITE-ProRule" id="PRU00175"/>
    </source>
</evidence>
<keyword evidence="5" id="KW-0677">Repeat</keyword>
<organism evidence="13 14">
    <name type="scientific">Pichia membranifaciens</name>
    <dbReference type="NCBI Taxonomy" id="4926"/>
    <lineage>
        <taxon>Eukaryota</taxon>
        <taxon>Fungi</taxon>
        <taxon>Dikarya</taxon>
        <taxon>Ascomycota</taxon>
        <taxon>Saccharomycotina</taxon>
        <taxon>Pichiomycetes</taxon>
        <taxon>Pichiales</taxon>
        <taxon>Pichiaceae</taxon>
        <taxon>Pichia</taxon>
    </lineage>
</organism>
<dbReference type="InterPro" id="IPR002867">
    <property type="entry name" value="IBR_dom"/>
</dbReference>
<evidence type="ECO:0000256" key="3">
    <source>
        <dbReference type="ARBA" id="ARBA00022679"/>
    </source>
</evidence>
<dbReference type="Pfam" id="PF22191">
    <property type="entry name" value="IBR_1"/>
    <property type="match status" value="1"/>
</dbReference>
<evidence type="ECO:0000259" key="12">
    <source>
        <dbReference type="PROSITE" id="PS51873"/>
    </source>
</evidence>
<comment type="catalytic activity">
    <reaction evidence="1">
        <text>[E2 ubiquitin-conjugating enzyme]-S-ubiquitinyl-L-cysteine + [acceptor protein]-L-lysine = [E2 ubiquitin-conjugating enzyme]-L-cysteine + [acceptor protein]-N(6)-ubiquitinyl-L-lysine.</text>
        <dbReference type="EC" id="2.3.2.31"/>
    </reaction>
</comment>
<dbReference type="PROSITE" id="PS50089">
    <property type="entry name" value="ZF_RING_2"/>
    <property type="match status" value="1"/>
</dbReference>
<dbReference type="PANTHER" id="PTHR11685">
    <property type="entry name" value="RBR FAMILY RING FINGER AND IBR DOMAIN-CONTAINING"/>
    <property type="match status" value="1"/>
</dbReference>
<dbReference type="Gene3D" id="3.30.40.10">
    <property type="entry name" value="Zinc/RING finger domain, C3HC4 (zinc finger)"/>
    <property type="match status" value="1"/>
</dbReference>
<keyword evidence="3" id="KW-0808">Transferase</keyword>
<dbReference type="PROSITE" id="PS51873">
    <property type="entry name" value="TRIAD"/>
    <property type="match status" value="1"/>
</dbReference>
<evidence type="ECO:0000256" key="7">
    <source>
        <dbReference type="ARBA" id="ARBA00022786"/>
    </source>
</evidence>
<name>A0A1Q2YDI7_9ASCO</name>
<keyword evidence="6 9" id="KW-0863">Zinc-finger</keyword>
<feature type="domain" description="RING-type" evidence="11">
    <location>
        <begin position="153"/>
        <end position="201"/>
    </location>
</feature>
<dbReference type="GO" id="GO:0008270">
    <property type="term" value="F:zinc ion binding"/>
    <property type="evidence" value="ECO:0007669"/>
    <property type="project" value="UniProtKB-KW"/>
</dbReference>
<dbReference type="SMART" id="SM00647">
    <property type="entry name" value="IBR"/>
    <property type="match status" value="2"/>
</dbReference>
<dbReference type="AlphaFoldDB" id="A0A1Q2YDI7"/>
<keyword evidence="7" id="KW-0833">Ubl conjugation pathway</keyword>
<accession>A0A1Q2YDI7</accession>
<evidence type="ECO:0000313" key="13">
    <source>
        <dbReference type="EMBL" id="GAV27636.1"/>
    </source>
</evidence>
<feature type="compositionally biased region" description="Acidic residues" evidence="10">
    <location>
        <begin position="1"/>
        <end position="17"/>
    </location>
</feature>
<evidence type="ECO:0000256" key="4">
    <source>
        <dbReference type="ARBA" id="ARBA00022723"/>
    </source>
</evidence>
<gene>
    <name evidence="13" type="ORF">PMKS-001104</name>
</gene>
<evidence type="ECO:0000313" key="14">
    <source>
        <dbReference type="Proteomes" id="UP000186136"/>
    </source>
</evidence>
<keyword evidence="14" id="KW-1185">Reference proteome</keyword>
<dbReference type="GO" id="GO:0061630">
    <property type="term" value="F:ubiquitin protein ligase activity"/>
    <property type="evidence" value="ECO:0007669"/>
    <property type="project" value="UniProtKB-EC"/>
</dbReference>
<dbReference type="EC" id="2.3.2.31" evidence="2"/>
<dbReference type="CDD" id="cd20356">
    <property type="entry name" value="Rcat_RBR_HHARI-like"/>
    <property type="match status" value="1"/>
</dbReference>
<dbReference type="InterPro" id="IPR031127">
    <property type="entry name" value="E3_UB_ligase_RBR"/>
</dbReference>
<keyword evidence="8" id="KW-0862">Zinc</keyword>
<dbReference type="InterPro" id="IPR013083">
    <property type="entry name" value="Znf_RING/FYVE/PHD"/>
</dbReference>
<proteinExistence type="predicted"/>